<comment type="subcellular location">
    <subcellularLocation>
        <location evidence="1">Membrane</location>
        <topology evidence="1">Multi-pass membrane protein</topology>
    </subcellularLocation>
</comment>
<evidence type="ECO:0000256" key="8">
    <source>
        <dbReference type="SAM" id="Phobius"/>
    </source>
</evidence>
<keyword evidence="2 8" id="KW-0812">Transmembrane</keyword>
<evidence type="ECO:0000256" key="3">
    <source>
        <dbReference type="ARBA" id="ARBA00022989"/>
    </source>
</evidence>
<keyword evidence="3 8" id="KW-1133">Transmembrane helix</keyword>
<organism evidence="10 11">
    <name type="scientific">Adineta steineri</name>
    <dbReference type="NCBI Taxonomy" id="433720"/>
    <lineage>
        <taxon>Eukaryota</taxon>
        <taxon>Metazoa</taxon>
        <taxon>Spiralia</taxon>
        <taxon>Gnathifera</taxon>
        <taxon>Rotifera</taxon>
        <taxon>Eurotatoria</taxon>
        <taxon>Bdelloidea</taxon>
        <taxon>Adinetida</taxon>
        <taxon>Adinetidae</taxon>
        <taxon>Adineta</taxon>
    </lineage>
</organism>
<name>A0A814MWC0_9BILA</name>
<dbReference type="SUPFAM" id="SSF81321">
    <property type="entry name" value="Family A G protein-coupled receptor-like"/>
    <property type="match status" value="1"/>
</dbReference>
<evidence type="ECO:0000313" key="11">
    <source>
        <dbReference type="Proteomes" id="UP000663845"/>
    </source>
</evidence>
<feature type="transmembrane region" description="Helical" evidence="8">
    <location>
        <begin position="57"/>
        <end position="74"/>
    </location>
</feature>
<dbReference type="PRINTS" id="PR00237">
    <property type="entry name" value="GPCRRHODOPSN"/>
</dbReference>
<dbReference type="Pfam" id="PF00001">
    <property type="entry name" value="7tm_1"/>
    <property type="match status" value="1"/>
</dbReference>
<feature type="transmembrane region" description="Helical" evidence="8">
    <location>
        <begin position="24"/>
        <end position="45"/>
    </location>
</feature>
<sequence length="438" mass="50640">MSNVSHTEDNTMRNVLGILMQISFPYIVIVSTIGICGNFLTIIMLSKKTISKNFNNCTLIALALTDLLFNFMLVCRCINDITKSNSEQLCRLLSFLSHLAELLSACFTAQFTAQRFIAVRFPLSVFIEKKIHLIHYLVVSLFIICGLIYCVSLVQNNAYDGCHEELDLTWFLSDALLSFLIPFTIIAILNVLIINHLKKGFQNNQQFRFTRRKEQSEISPISFRKKPSSPYEFSLNRRFRSKIYENMALSTSKGTILQKQPVDGLVLINERARSLDLLQRPSLIRSKSQSYRVTRMLILVSTCFLVLNAPSHICTIGLKMYSLKHTYSIDKSQEISLHPYDNYESYNHTLSTYLDHNDSLHMTKIQSNQNEVNNDLQHMKLLYLIVIITQHISYASYSINFFLYSFCGIKFRRELLKFMSKQRQQLTTSRSITMQNTI</sequence>
<dbReference type="Proteomes" id="UP000663845">
    <property type="component" value="Unassembled WGS sequence"/>
</dbReference>
<reference evidence="10" key="1">
    <citation type="submission" date="2021-02" db="EMBL/GenBank/DDBJ databases">
        <authorList>
            <person name="Nowell W R."/>
        </authorList>
    </citation>
    <scope>NUCLEOTIDE SEQUENCE</scope>
</reference>
<evidence type="ECO:0000256" key="5">
    <source>
        <dbReference type="ARBA" id="ARBA00023136"/>
    </source>
</evidence>
<evidence type="ECO:0000256" key="2">
    <source>
        <dbReference type="ARBA" id="ARBA00022692"/>
    </source>
</evidence>
<gene>
    <name evidence="10" type="ORF">JYZ213_LOCUS20488</name>
</gene>
<dbReference type="InterPro" id="IPR017452">
    <property type="entry name" value="GPCR_Rhodpsn_7TM"/>
</dbReference>
<keyword evidence="4" id="KW-0297">G-protein coupled receptor</keyword>
<protein>
    <recommendedName>
        <fullName evidence="9">G-protein coupled receptors family 1 profile domain-containing protein</fullName>
    </recommendedName>
</protein>
<dbReference type="AlphaFoldDB" id="A0A814MWC0"/>
<feature type="domain" description="G-protein coupled receptors family 1 profile" evidence="9">
    <location>
        <begin position="37"/>
        <end position="404"/>
    </location>
</feature>
<dbReference type="Gene3D" id="1.20.1070.10">
    <property type="entry name" value="Rhodopsin 7-helix transmembrane proteins"/>
    <property type="match status" value="1"/>
</dbReference>
<feature type="transmembrane region" description="Helical" evidence="8">
    <location>
        <begin position="381"/>
        <end position="407"/>
    </location>
</feature>
<evidence type="ECO:0000256" key="6">
    <source>
        <dbReference type="ARBA" id="ARBA00023170"/>
    </source>
</evidence>
<evidence type="ECO:0000256" key="1">
    <source>
        <dbReference type="ARBA" id="ARBA00004141"/>
    </source>
</evidence>
<dbReference type="PROSITE" id="PS50262">
    <property type="entry name" value="G_PROTEIN_RECEP_F1_2"/>
    <property type="match status" value="1"/>
</dbReference>
<feature type="transmembrane region" description="Helical" evidence="8">
    <location>
        <begin position="175"/>
        <end position="194"/>
    </location>
</feature>
<feature type="transmembrane region" description="Helical" evidence="8">
    <location>
        <begin position="133"/>
        <end position="155"/>
    </location>
</feature>
<dbReference type="EMBL" id="CAJNOG010000216">
    <property type="protein sequence ID" value="CAF1084638.1"/>
    <property type="molecule type" value="Genomic_DNA"/>
</dbReference>
<dbReference type="InterPro" id="IPR000276">
    <property type="entry name" value="GPCR_Rhodpsn"/>
</dbReference>
<evidence type="ECO:0000256" key="7">
    <source>
        <dbReference type="ARBA" id="ARBA00023224"/>
    </source>
</evidence>
<dbReference type="PANTHER" id="PTHR24243">
    <property type="entry name" value="G-PROTEIN COUPLED RECEPTOR"/>
    <property type="match status" value="1"/>
</dbReference>
<dbReference type="PANTHER" id="PTHR24243:SF230">
    <property type="entry name" value="G-PROTEIN COUPLED RECEPTORS FAMILY 1 PROFILE DOMAIN-CONTAINING PROTEIN"/>
    <property type="match status" value="1"/>
</dbReference>
<accession>A0A814MWC0</accession>
<evidence type="ECO:0000313" key="10">
    <source>
        <dbReference type="EMBL" id="CAF1084638.1"/>
    </source>
</evidence>
<keyword evidence="7" id="KW-0807">Transducer</keyword>
<keyword evidence="5 8" id="KW-0472">Membrane</keyword>
<comment type="caution">
    <text evidence="10">The sequence shown here is derived from an EMBL/GenBank/DDBJ whole genome shotgun (WGS) entry which is preliminary data.</text>
</comment>
<dbReference type="GO" id="GO:0005886">
    <property type="term" value="C:plasma membrane"/>
    <property type="evidence" value="ECO:0007669"/>
    <property type="project" value="TreeGrafter"/>
</dbReference>
<dbReference type="GO" id="GO:0004930">
    <property type="term" value="F:G protein-coupled receptor activity"/>
    <property type="evidence" value="ECO:0007669"/>
    <property type="project" value="UniProtKB-KW"/>
</dbReference>
<keyword evidence="6" id="KW-0675">Receptor</keyword>
<feature type="transmembrane region" description="Helical" evidence="8">
    <location>
        <begin position="296"/>
        <end position="318"/>
    </location>
</feature>
<proteinExistence type="predicted"/>
<evidence type="ECO:0000259" key="9">
    <source>
        <dbReference type="PROSITE" id="PS50262"/>
    </source>
</evidence>
<evidence type="ECO:0000256" key="4">
    <source>
        <dbReference type="ARBA" id="ARBA00023040"/>
    </source>
</evidence>